<evidence type="ECO:0000256" key="1">
    <source>
        <dbReference type="SAM" id="MobiDB-lite"/>
    </source>
</evidence>
<dbReference type="EMBL" id="LT598496">
    <property type="protein sequence ID" value="SBV27943.1"/>
    <property type="molecule type" value="Genomic_DNA"/>
</dbReference>
<reference evidence="3" key="1">
    <citation type="submission" date="2016-06" db="EMBL/GenBank/DDBJ databases">
        <authorList>
            <person name="Varghese N."/>
        </authorList>
    </citation>
    <scope>NUCLEOTIDE SEQUENCE [LARGE SCALE GENOMIC DNA]</scope>
    <source>
        <strain evidence="3">DSM 45344</strain>
    </source>
</reference>
<protein>
    <submittedName>
        <fullName evidence="2">Uncharacterized protein</fullName>
    </submittedName>
</protein>
<feature type="compositionally biased region" description="Acidic residues" evidence="1">
    <location>
        <begin position="47"/>
        <end position="58"/>
    </location>
</feature>
<gene>
    <name evidence="2" type="ORF">GA0070620_3474</name>
</gene>
<sequence>MKDPVARVSVDLDHETGEGWLLIHPDADPSEIRAALDVVDRAGCEELDPLETGDEPQEDEHGRYMIPVVRKGGW</sequence>
<evidence type="ECO:0000313" key="2">
    <source>
        <dbReference type="EMBL" id="SBV27943.1"/>
    </source>
</evidence>
<organism evidence="2 3">
    <name type="scientific">Micromonospora krabiensis</name>
    <dbReference type="NCBI Taxonomy" id="307121"/>
    <lineage>
        <taxon>Bacteria</taxon>
        <taxon>Bacillati</taxon>
        <taxon>Actinomycetota</taxon>
        <taxon>Actinomycetes</taxon>
        <taxon>Micromonosporales</taxon>
        <taxon>Micromonosporaceae</taxon>
        <taxon>Micromonospora</taxon>
    </lineage>
</organism>
<proteinExistence type="predicted"/>
<dbReference type="AlphaFoldDB" id="A0A1C3N5W0"/>
<name>A0A1C3N5W0_9ACTN</name>
<evidence type="ECO:0000313" key="3">
    <source>
        <dbReference type="Proteomes" id="UP000199393"/>
    </source>
</evidence>
<dbReference type="Proteomes" id="UP000199393">
    <property type="component" value="Chromosome I"/>
</dbReference>
<dbReference type="RefSeq" id="WP_091592166.1">
    <property type="nucleotide sequence ID" value="NZ_JBHRWG010000004.1"/>
</dbReference>
<feature type="region of interest" description="Disordered" evidence="1">
    <location>
        <begin position="47"/>
        <end position="66"/>
    </location>
</feature>
<keyword evidence="3" id="KW-1185">Reference proteome</keyword>
<accession>A0A1C3N5W0</accession>
<dbReference type="STRING" id="307121.GA0070620_3474"/>